<dbReference type="PROSITE" id="PS51352">
    <property type="entry name" value="THIOREDOXIN_2"/>
    <property type="match status" value="1"/>
</dbReference>
<dbReference type="Pfam" id="PF00085">
    <property type="entry name" value="Thioredoxin"/>
    <property type="match status" value="1"/>
</dbReference>
<dbReference type="GO" id="GO:0005737">
    <property type="term" value="C:cytoplasm"/>
    <property type="evidence" value="ECO:0007669"/>
    <property type="project" value="TreeGrafter"/>
</dbReference>
<dbReference type="EMBL" id="MF156708">
    <property type="protein sequence ID" value="ASU05095.1"/>
    <property type="molecule type" value="Genomic_DNA"/>
</dbReference>
<dbReference type="Gene3D" id="3.40.30.10">
    <property type="entry name" value="Glutaredoxin"/>
    <property type="match status" value="1"/>
</dbReference>
<sequence length="135" mass="15361">MRTLTAYNEDNFRQIEQYKGISVVRFSAPWCPPCQASEEMFSQFADRLDRDIQVGKVNVDQAPVLTTKYEIWGLPSVLIFHEGQLVKRIPGVKPASVYAQAIADIKKGSNALLTWNLLMLNRVPDRRHPECGLNE</sequence>
<evidence type="ECO:0000313" key="6">
    <source>
        <dbReference type="EMBL" id="ASU05095.1"/>
    </source>
</evidence>
<keyword evidence="1" id="KW-0813">Transport</keyword>
<protein>
    <submittedName>
        <fullName evidence="6">Thioredoxin</fullName>
    </submittedName>
</protein>
<dbReference type="InterPro" id="IPR017937">
    <property type="entry name" value="Thioredoxin_CS"/>
</dbReference>
<feature type="domain" description="Thioredoxin" evidence="5">
    <location>
        <begin position="1"/>
        <end position="107"/>
    </location>
</feature>
<dbReference type="GO" id="GO:0015035">
    <property type="term" value="F:protein-disulfide reductase activity"/>
    <property type="evidence" value="ECO:0007669"/>
    <property type="project" value="TreeGrafter"/>
</dbReference>
<keyword evidence="4" id="KW-0676">Redox-active center</keyword>
<name>A0A223LM63_KLEPN</name>
<dbReference type="InterPro" id="IPR013766">
    <property type="entry name" value="Thioredoxin_domain"/>
</dbReference>
<organism evidence="6">
    <name type="scientific">Klebsiella pneumoniae</name>
    <dbReference type="NCBI Taxonomy" id="573"/>
    <lineage>
        <taxon>Bacteria</taxon>
        <taxon>Pseudomonadati</taxon>
        <taxon>Pseudomonadota</taxon>
        <taxon>Gammaproteobacteria</taxon>
        <taxon>Enterobacterales</taxon>
        <taxon>Enterobacteriaceae</taxon>
        <taxon>Klebsiella/Raoultella group</taxon>
        <taxon>Klebsiella</taxon>
        <taxon>Klebsiella pneumoniae complex</taxon>
    </lineage>
</organism>
<proteinExistence type="predicted"/>
<accession>A0A223LM63</accession>
<dbReference type="PANTHER" id="PTHR45663">
    <property type="entry name" value="GEO12009P1"/>
    <property type="match status" value="1"/>
</dbReference>
<keyword evidence="6" id="KW-0614">Plasmid</keyword>
<dbReference type="CDD" id="cd02947">
    <property type="entry name" value="TRX_family"/>
    <property type="match status" value="1"/>
</dbReference>
<keyword evidence="3" id="KW-1015">Disulfide bond</keyword>
<reference evidence="6" key="1">
    <citation type="submission" date="2017-05" db="EMBL/GenBank/DDBJ databases">
        <title>Complete sequence of p13294-KPC.</title>
        <authorList>
            <person name="Feng J."/>
            <person name="Zhang D."/>
            <person name="Zeng L."/>
            <person name="Jiang X."/>
            <person name="Zhan Z."/>
            <person name="Luo W."/>
            <person name="Zhao Y."/>
            <person name="Zhou D."/>
        </authorList>
    </citation>
    <scope>NUCLEOTIDE SEQUENCE</scope>
    <source>
        <strain evidence="6">13294</strain>
        <plasmid evidence="6">p13294-KPC</plasmid>
    </source>
</reference>
<evidence type="ECO:0000256" key="1">
    <source>
        <dbReference type="ARBA" id="ARBA00022448"/>
    </source>
</evidence>
<evidence type="ECO:0000256" key="4">
    <source>
        <dbReference type="ARBA" id="ARBA00023284"/>
    </source>
</evidence>
<evidence type="ECO:0000259" key="5">
    <source>
        <dbReference type="PROSITE" id="PS51352"/>
    </source>
</evidence>
<dbReference type="RefSeq" id="WP_323826490.1">
    <property type="nucleotide sequence ID" value="NZ_JBQJBW010000007.1"/>
</dbReference>
<dbReference type="AlphaFoldDB" id="A0A223LM63"/>
<dbReference type="InterPro" id="IPR036249">
    <property type="entry name" value="Thioredoxin-like_sf"/>
</dbReference>
<dbReference type="PANTHER" id="PTHR45663:SF11">
    <property type="entry name" value="GEO12009P1"/>
    <property type="match status" value="1"/>
</dbReference>
<evidence type="ECO:0000256" key="3">
    <source>
        <dbReference type="ARBA" id="ARBA00023157"/>
    </source>
</evidence>
<dbReference type="PROSITE" id="PS00194">
    <property type="entry name" value="THIOREDOXIN_1"/>
    <property type="match status" value="1"/>
</dbReference>
<geneLocation type="plasmid" evidence="6">
    <name>p13294-KPC</name>
</geneLocation>
<dbReference type="SUPFAM" id="SSF52833">
    <property type="entry name" value="Thioredoxin-like"/>
    <property type="match status" value="1"/>
</dbReference>
<evidence type="ECO:0000256" key="2">
    <source>
        <dbReference type="ARBA" id="ARBA00022982"/>
    </source>
</evidence>
<keyword evidence="2" id="KW-0249">Electron transport</keyword>